<dbReference type="Pfam" id="PF00078">
    <property type="entry name" value="RVT_1"/>
    <property type="match status" value="1"/>
</dbReference>
<proteinExistence type="predicted"/>
<name>A0AAE0AJ12_9ROSI</name>
<dbReference type="EMBL" id="JANJYJ010000004">
    <property type="protein sequence ID" value="KAK3218733.1"/>
    <property type="molecule type" value="Genomic_DNA"/>
</dbReference>
<organism evidence="2 3">
    <name type="scientific">Dipteronia sinensis</name>
    <dbReference type="NCBI Taxonomy" id="43782"/>
    <lineage>
        <taxon>Eukaryota</taxon>
        <taxon>Viridiplantae</taxon>
        <taxon>Streptophyta</taxon>
        <taxon>Embryophyta</taxon>
        <taxon>Tracheophyta</taxon>
        <taxon>Spermatophyta</taxon>
        <taxon>Magnoliopsida</taxon>
        <taxon>eudicotyledons</taxon>
        <taxon>Gunneridae</taxon>
        <taxon>Pentapetalae</taxon>
        <taxon>rosids</taxon>
        <taxon>malvids</taxon>
        <taxon>Sapindales</taxon>
        <taxon>Sapindaceae</taxon>
        <taxon>Hippocastanoideae</taxon>
        <taxon>Acereae</taxon>
        <taxon>Dipteronia</taxon>
    </lineage>
</organism>
<keyword evidence="3" id="KW-1185">Reference proteome</keyword>
<dbReference type="AlphaFoldDB" id="A0AAE0AJ12"/>
<dbReference type="PANTHER" id="PTHR33116:SF86">
    <property type="entry name" value="REVERSE TRANSCRIPTASE DOMAIN-CONTAINING PROTEIN"/>
    <property type="match status" value="1"/>
</dbReference>
<evidence type="ECO:0000259" key="1">
    <source>
        <dbReference type="PROSITE" id="PS50878"/>
    </source>
</evidence>
<dbReference type="PROSITE" id="PS50878">
    <property type="entry name" value="RT_POL"/>
    <property type="match status" value="1"/>
</dbReference>
<comment type="caution">
    <text evidence="2">The sequence shown here is derived from an EMBL/GenBank/DDBJ whole genome shotgun (WGS) entry which is preliminary data.</text>
</comment>
<evidence type="ECO:0000313" key="3">
    <source>
        <dbReference type="Proteomes" id="UP001281410"/>
    </source>
</evidence>
<protein>
    <recommendedName>
        <fullName evidence="1">Reverse transcriptase domain-containing protein</fullName>
    </recommendedName>
</protein>
<feature type="domain" description="Reverse transcriptase" evidence="1">
    <location>
        <begin position="1"/>
        <end position="168"/>
    </location>
</feature>
<evidence type="ECO:0000313" key="2">
    <source>
        <dbReference type="EMBL" id="KAK3218733.1"/>
    </source>
</evidence>
<accession>A0AAE0AJ12</accession>
<sequence length="335" mass="37643">MAIKLDMSKAYDRIERMMRKLGFSDRWISLVMRCISFVSYSFVLNGTVCGLVHPSKGLRQGDLLLPYLFLICAEGFSSLISQAVSMREIQGFQCSRNGLTISHLFFADDSLLFAQATDYNCKSIRRILDTYARASGQVINFAKLAMCVSPSVSSHECTRLAAFIGIGVVDCHESYLGLPCLAGMRKKEIFSGIISKIWDKIRGWRDKFLSTGGKEVLIKAVIQAIPTYTMNLFQLPKSLLKEIYRLCTRFWWGSNGTSRKIHRCTWAKLCEAKGIGGLGFRDLEIFNQALLANQCWRILSNGNSLAGRVLKACYFPDGDFMNAESKSTASFIWKS</sequence>
<dbReference type="Proteomes" id="UP001281410">
    <property type="component" value="Unassembled WGS sequence"/>
</dbReference>
<dbReference type="InterPro" id="IPR000477">
    <property type="entry name" value="RT_dom"/>
</dbReference>
<dbReference type="PANTHER" id="PTHR33116">
    <property type="entry name" value="REVERSE TRANSCRIPTASE ZINC-BINDING DOMAIN-CONTAINING PROTEIN-RELATED-RELATED"/>
    <property type="match status" value="1"/>
</dbReference>
<reference evidence="2" key="1">
    <citation type="journal article" date="2023" name="Plant J.">
        <title>Genome sequences and population genomics provide insights into the demographic history, inbreeding, and mutation load of two 'living fossil' tree species of Dipteronia.</title>
        <authorList>
            <person name="Feng Y."/>
            <person name="Comes H.P."/>
            <person name="Chen J."/>
            <person name="Zhu S."/>
            <person name="Lu R."/>
            <person name="Zhang X."/>
            <person name="Li P."/>
            <person name="Qiu J."/>
            <person name="Olsen K.M."/>
            <person name="Qiu Y."/>
        </authorList>
    </citation>
    <scope>NUCLEOTIDE SEQUENCE</scope>
    <source>
        <strain evidence="2">NBL</strain>
    </source>
</reference>
<gene>
    <name evidence="2" type="ORF">Dsin_012703</name>
</gene>